<evidence type="ECO:0008006" key="3">
    <source>
        <dbReference type="Google" id="ProtNLM"/>
    </source>
</evidence>
<protein>
    <recommendedName>
        <fullName evidence="3">DUF2817 domain-containing protein</fullName>
    </recommendedName>
</protein>
<dbReference type="STRING" id="80876.SAMN05421779_101558"/>
<dbReference type="InterPro" id="IPR021259">
    <property type="entry name" value="DUF2817"/>
</dbReference>
<evidence type="ECO:0000313" key="2">
    <source>
        <dbReference type="Proteomes" id="UP000185678"/>
    </source>
</evidence>
<reference evidence="1 2" key="1">
    <citation type="submission" date="2017-01" db="EMBL/GenBank/DDBJ databases">
        <authorList>
            <person name="Mah S.A."/>
            <person name="Swanson W.J."/>
            <person name="Moy G.W."/>
            <person name="Vacquier V.D."/>
        </authorList>
    </citation>
    <scope>NUCLEOTIDE SEQUENCE [LARGE SCALE GENOMIC DNA]</scope>
    <source>
        <strain evidence="1 2">DSM 11589</strain>
    </source>
</reference>
<dbReference type="RefSeq" id="WP_076398633.1">
    <property type="nucleotide sequence ID" value="NZ_FTOA01000001.1"/>
</dbReference>
<keyword evidence="2" id="KW-1185">Reference proteome</keyword>
<proteinExistence type="predicted"/>
<dbReference type="SUPFAM" id="SSF53187">
    <property type="entry name" value="Zn-dependent exopeptidases"/>
    <property type="match status" value="1"/>
</dbReference>
<sequence length="373" mass="40826">MELARCDFLNLASARSVFCEDYAEARRAFLAAADGAGLTVDSRAHPKRGPHGEALACDVVWIGPRAARRVLVLMAGTHGVEGFCGSAILTDWVMGGGADRLPDGVAVLLIHAINPHGFAWLRRVTEDGVDLNRNFIDFSEPLPADEGYGDLAEALIAEAQTSPDWQALQQYQLQRGRMGLENAITSGQYSHPDGLFYGGKAPTWSRRTLESVSADYGLADRSGLCVIDLHTGLGPYGYGELICDHPPASKPVSYARQWFGDSVTEPLCGTSTSGPKRGLTDYFWHQLVEDRGCMLTLEFGTYPFDEILTALCADHWLHAQGGIDWSAPHARAIKTRLRHAFYPAQADWQEMVLFRGRQVVRHALAGLASLVSW</sequence>
<accession>A0A1N7ISC2</accession>
<dbReference type="Gene3D" id="3.40.630.10">
    <property type="entry name" value="Zn peptidases"/>
    <property type="match status" value="1"/>
</dbReference>
<dbReference type="OrthoDB" id="4014363at2"/>
<name>A0A1N7ISC2_9PROT</name>
<dbReference type="EMBL" id="FTOA01000001">
    <property type="protein sequence ID" value="SIS39995.1"/>
    <property type="molecule type" value="Genomic_DNA"/>
</dbReference>
<organism evidence="1 2">
    <name type="scientific">Insolitispirillum peregrinum</name>
    <dbReference type="NCBI Taxonomy" id="80876"/>
    <lineage>
        <taxon>Bacteria</taxon>
        <taxon>Pseudomonadati</taxon>
        <taxon>Pseudomonadota</taxon>
        <taxon>Alphaproteobacteria</taxon>
        <taxon>Rhodospirillales</taxon>
        <taxon>Novispirillaceae</taxon>
        <taxon>Insolitispirillum</taxon>
    </lineage>
</organism>
<dbReference type="CDD" id="cd06233">
    <property type="entry name" value="M14-like"/>
    <property type="match status" value="1"/>
</dbReference>
<gene>
    <name evidence="1" type="ORF">SAMN05421779_101558</name>
</gene>
<dbReference type="Proteomes" id="UP000185678">
    <property type="component" value="Unassembled WGS sequence"/>
</dbReference>
<evidence type="ECO:0000313" key="1">
    <source>
        <dbReference type="EMBL" id="SIS39995.1"/>
    </source>
</evidence>
<dbReference type="Pfam" id="PF10994">
    <property type="entry name" value="DUF2817"/>
    <property type="match status" value="1"/>
</dbReference>
<dbReference type="AlphaFoldDB" id="A0A1N7ISC2"/>